<accession>A0A1I1CMR5</accession>
<dbReference type="OrthoDB" id="4571023at2"/>
<dbReference type="EMBL" id="FOKG01000039">
    <property type="protein sequence ID" value="SFB63961.1"/>
    <property type="molecule type" value="Genomic_DNA"/>
</dbReference>
<sequence>MIDAGLYEALLERLPEMADEVADRLVAEIPLYDKLAAGSTGAVTVDIRRVAEQNLRFFVRSFRAGRLPEPGELAEIRSAATLRAAKGVPLEAVIAAYHLGARVAWDAVMADKGRQDLAWIVTAQDHLIRYLQAVVPAVAAGYEQRIPAEKEPK</sequence>
<organism evidence="2 3">
    <name type="scientific">Amycolatopsis marina</name>
    <dbReference type="NCBI Taxonomy" id="490629"/>
    <lineage>
        <taxon>Bacteria</taxon>
        <taxon>Bacillati</taxon>
        <taxon>Actinomycetota</taxon>
        <taxon>Actinomycetes</taxon>
        <taxon>Pseudonocardiales</taxon>
        <taxon>Pseudonocardiaceae</taxon>
        <taxon>Amycolatopsis</taxon>
    </lineage>
</organism>
<feature type="domain" description="RsbT co-antagonist protein RsbRD N-terminal" evidence="1">
    <location>
        <begin position="15"/>
        <end position="144"/>
    </location>
</feature>
<evidence type="ECO:0000313" key="3">
    <source>
        <dbReference type="Proteomes" id="UP000243799"/>
    </source>
</evidence>
<gene>
    <name evidence="2" type="ORF">SAMN05216266_1396</name>
</gene>
<evidence type="ECO:0000313" key="2">
    <source>
        <dbReference type="EMBL" id="SFB63961.1"/>
    </source>
</evidence>
<name>A0A1I1CMR5_9PSEU</name>
<dbReference type="Proteomes" id="UP000243799">
    <property type="component" value="Unassembled WGS sequence"/>
</dbReference>
<dbReference type="Pfam" id="PF14361">
    <property type="entry name" value="RsbRD_N"/>
    <property type="match status" value="1"/>
</dbReference>
<dbReference type="STRING" id="490629.SAMN05216266_1396"/>
<dbReference type="RefSeq" id="WP_091679761.1">
    <property type="nucleotide sequence ID" value="NZ_FOKG01000039.1"/>
</dbReference>
<evidence type="ECO:0000259" key="1">
    <source>
        <dbReference type="Pfam" id="PF14361"/>
    </source>
</evidence>
<protein>
    <recommendedName>
        <fullName evidence="1">RsbT co-antagonist protein RsbRD N-terminal domain-containing protein</fullName>
    </recommendedName>
</protein>
<proteinExistence type="predicted"/>
<dbReference type="InterPro" id="IPR025751">
    <property type="entry name" value="RsbRD_N_dom"/>
</dbReference>
<dbReference type="AlphaFoldDB" id="A0A1I1CMR5"/>
<keyword evidence="3" id="KW-1185">Reference proteome</keyword>
<reference evidence="3" key="1">
    <citation type="submission" date="2016-10" db="EMBL/GenBank/DDBJ databases">
        <authorList>
            <person name="Varghese N."/>
            <person name="Submissions S."/>
        </authorList>
    </citation>
    <scope>NUCLEOTIDE SEQUENCE [LARGE SCALE GENOMIC DNA]</scope>
    <source>
        <strain evidence="3">CGMCC 4.3568</strain>
    </source>
</reference>